<accession>A0A7Z0BJG2</accession>
<reference evidence="2 3" key="1">
    <citation type="submission" date="2020-07" db="EMBL/GenBank/DDBJ databases">
        <title>Sequencing the genomes of 1000 actinobacteria strains.</title>
        <authorList>
            <person name="Klenk H.-P."/>
        </authorList>
    </citation>
    <scope>NUCLEOTIDE SEQUENCE [LARGE SCALE GENOMIC DNA]</scope>
    <source>
        <strain evidence="2 3">DSM 45278</strain>
    </source>
</reference>
<proteinExistence type="predicted"/>
<feature type="domain" description="DUF6879" evidence="1">
    <location>
        <begin position="125"/>
        <end position="275"/>
    </location>
</feature>
<protein>
    <recommendedName>
        <fullName evidence="1">DUF6879 domain-containing protein</fullName>
    </recommendedName>
</protein>
<comment type="caution">
    <text evidence="2">The sequence shown here is derived from an EMBL/GenBank/DDBJ whole genome shotgun (WGS) entry which is preliminary data.</text>
</comment>
<dbReference type="RefSeq" id="WP_179809275.1">
    <property type="nucleotide sequence ID" value="NZ_JACCHL010000001.1"/>
</dbReference>
<dbReference type="AlphaFoldDB" id="A0A7Z0BJG2"/>
<dbReference type="EMBL" id="JACCHL010000001">
    <property type="protein sequence ID" value="NYH51349.1"/>
    <property type="molecule type" value="Genomic_DNA"/>
</dbReference>
<evidence type="ECO:0000313" key="3">
    <source>
        <dbReference type="Proteomes" id="UP000584931"/>
    </source>
</evidence>
<dbReference type="Pfam" id="PF21806">
    <property type="entry name" value="DUF6879"/>
    <property type="match status" value="1"/>
</dbReference>
<evidence type="ECO:0000259" key="1">
    <source>
        <dbReference type="Pfam" id="PF21806"/>
    </source>
</evidence>
<evidence type="ECO:0000313" key="2">
    <source>
        <dbReference type="EMBL" id="NYH51349.1"/>
    </source>
</evidence>
<organism evidence="2 3">
    <name type="scientific">Nocardiopsis sinuspersici</name>
    <dbReference type="NCBI Taxonomy" id="501010"/>
    <lineage>
        <taxon>Bacteria</taxon>
        <taxon>Bacillati</taxon>
        <taxon>Actinomycetota</taxon>
        <taxon>Actinomycetes</taxon>
        <taxon>Streptosporangiales</taxon>
        <taxon>Nocardiopsidaceae</taxon>
        <taxon>Nocardiopsis</taxon>
    </lineage>
</organism>
<dbReference type="InterPro" id="IPR049244">
    <property type="entry name" value="DUF6879"/>
</dbReference>
<name>A0A7Z0BJG2_9ACTN</name>
<sequence>MSAPYDLAAVRARSDLLSQISHICHVTFEEAQRLTGLTGAELVRLTETGTVLAEYNSRGYGRFCTDTLLRLLRRRGEPLSLCDVLRTAAADGCHLTEDELAVDEACTRDRRDLQTRGARCYRLLRRDHVVPTAPAWAAWYQGRTGLAQELLQGERERFAAERTAFAARSLTLTTLWVPSRPLTWYGRYMLAALDHAHQVGQRVRVQDPYQVRHLEADAPLPEFTVYEATVVYLRTYTELGRRDGALKIEDPDLATHLCEQMRTLCWQAQAFEDFRGDVA</sequence>
<dbReference type="Proteomes" id="UP000584931">
    <property type="component" value="Unassembled WGS sequence"/>
</dbReference>
<gene>
    <name evidence="2" type="ORF">HNR06_000938</name>
</gene>